<evidence type="ECO:0000259" key="1">
    <source>
        <dbReference type="Pfam" id="PF10979"/>
    </source>
</evidence>
<feature type="domain" description="DUF2786" evidence="1">
    <location>
        <begin position="4"/>
        <end position="41"/>
    </location>
</feature>
<dbReference type="EMBL" id="JXSU01000007">
    <property type="protein sequence ID" value="KIS25043.1"/>
    <property type="molecule type" value="Genomic_DNA"/>
</dbReference>
<protein>
    <submittedName>
        <fullName evidence="3">Uncharacterized protein</fullName>
    </submittedName>
</protein>
<dbReference type="AlphaFoldDB" id="A0A0D1A2N2"/>
<evidence type="ECO:0000313" key="3">
    <source>
        <dbReference type="EMBL" id="KIS25043.1"/>
    </source>
</evidence>
<dbReference type="InterPro" id="IPR024498">
    <property type="entry name" value="DUF2786"/>
</dbReference>
<evidence type="ECO:0000259" key="2">
    <source>
        <dbReference type="Pfam" id="PF23771"/>
    </source>
</evidence>
<dbReference type="Pfam" id="PF10979">
    <property type="entry name" value="DUF2786"/>
    <property type="match status" value="1"/>
</dbReference>
<dbReference type="PATRIC" id="fig|1379739.3.peg.3480"/>
<dbReference type="Proteomes" id="UP000032250">
    <property type="component" value="Unassembled WGS sequence"/>
</dbReference>
<gene>
    <name evidence="3" type="ORF">N495_15425</name>
</gene>
<comment type="caution">
    <text evidence="3">The sequence shown here is derived from an EMBL/GenBank/DDBJ whole genome shotgun (WGS) entry which is preliminary data.</text>
</comment>
<dbReference type="HOGENOM" id="CLU_074062_1_0_9"/>
<feature type="domain" description="DUF7168" evidence="2">
    <location>
        <begin position="58"/>
        <end position="180"/>
    </location>
</feature>
<sequence length="235" mass="26948">MDIKVVEKIKKLLALSESSNEHEAKVSLLKAQELLAKHKLSLKEVKEFKIYNNSIKEKVSTVSFTKAKWKAKLARVIADNFGCYYYFKTRRSHTIAFFGREEDTLVCNIVLEYAVDCINSSVRKLRYRYSRDGYSTKGLENDYALGFIKGLNKMFEEQKRSNQEWGLVLVKDAEVVEAHENIKFKGSVDTKTQFEGYSEVYDQGYKDGEDFSISDKIAEGETEEQLALASGKINI</sequence>
<dbReference type="Pfam" id="PF23771">
    <property type="entry name" value="DUF7168"/>
    <property type="match status" value="1"/>
</dbReference>
<dbReference type="InterPro" id="IPR055592">
    <property type="entry name" value="DUF7168"/>
</dbReference>
<proteinExistence type="predicted"/>
<reference evidence="3 4" key="1">
    <citation type="submission" date="2014-06" db="EMBL/GenBank/DDBJ databases">
        <title>Genome characterization of distinct group I Clostridium botulinum lineages.</title>
        <authorList>
            <person name="Giordani F."/>
            <person name="Anselmo A."/>
            <person name="Fillo S."/>
            <person name="Palozzi A.M."/>
            <person name="Fortunato A."/>
            <person name="Gentile B."/>
            <person name="Ciammaruconi A."/>
            <person name="Anniballi F."/>
            <person name="De Medici D."/>
            <person name="Lista F."/>
        </authorList>
    </citation>
    <scope>NUCLEOTIDE SEQUENCE [LARGE SCALE GENOMIC DNA]</scope>
    <source>
        <strain evidence="3 4">B2 450</strain>
    </source>
</reference>
<evidence type="ECO:0000313" key="4">
    <source>
        <dbReference type="Proteomes" id="UP000032250"/>
    </source>
</evidence>
<organism evidence="3 4">
    <name type="scientific">Clostridium botulinum B2 450</name>
    <dbReference type="NCBI Taxonomy" id="1379739"/>
    <lineage>
        <taxon>Bacteria</taxon>
        <taxon>Bacillati</taxon>
        <taxon>Bacillota</taxon>
        <taxon>Clostridia</taxon>
        <taxon>Eubacteriales</taxon>
        <taxon>Clostridiaceae</taxon>
        <taxon>Clostridium</taxon>
    </lineage>
</organism>
<accession>A0A0D1A2N2</accession>
<name>A0A0D1A2N2_CLOBO</name>
<dbReference type="OrthoDB" id="1808266at2"/>